<evidence type="ECO:0000313" key="3">
    <source>
        <dbReference type="EMBL" id="SFC11910.1"/>
    </source>
</evidence>
<evidence type="ECO:0000259" key="2">
    <source>
        <dbReference type="Pfam" id="PF11706"/>
    </source>
</evidence>
<dbReference type="SUPFAM" id="SSF160904">
    <property type="entry name" value="Jann2411-like"/>
    <property type="match status" value="1"/>
</dbReference>
<dbReference type="AlphaFoldDB" id="A0A1I1GS79"/>
<dbReference type="OrthoDB" id="123307at2"/>
<dbReference type="Pfam" id="PF07336">
    <property type="entry name" value="ABATE"/>
    <property type="match status" value="1"/>
</dbReference>
<dbReference type="InterPro" id="IPR021005">
    <property type="entry name" value="Znf_CGNR"/>
</dbReference>
<dbReference type="InterPro" id="IPR010852">
    <property type="entry name" value="ABATE"/>
</dbReference>
<dbReference type="EMBL" id="FOLM01000002">
    <property type="protein sequence ID" value="SFC11910.1"/>
    <property type="molecule type" value="Genomic_DNA"/>
</dbReference>
<keyword evidence="4" id="KW-1185">Reference proteome</keyword>
<dbReference type="Gene3D" id="1.10.3300.10">
    <property type="entry name" value="Jann2411-like domain"/>
    <property type="match status" value="1"/>
</dbReference>
<feature type="region of interest" description="Disordered" evidence="1">
    <location>
        <begin position="172"/>
        <end position="195"/>
    </location>
</feature>
<dbReference type="RefSeq" id="WP_093837378.1">
    <property type="nucleotide sequence ID" value="NZ_FOLM01000002.1"/>
</dbReference>
<proteinExistence type="predicted"/>
<organism evidence="3 4">
    <name type="scientific">Streptomyces aidingensis</name>
    <dbReference type="NCBI Taxonomy" id="910347"/>
    <lineage>
        <taxon>Bacteria</taxon>
        <taxon>Bacillati</taxon>
        <taxon>Actinomycetota</taxon>
        <taxon>Actinomycetes</taxon>
        <taxon>Kitasatosporales</taxon>
        <taxon>Streptomycetaceae</taxon>
        <taxon>Streptomyces</taxon>
    </lineage>
</organism>
<evidence type="ECO:0000256" key="1">
    <source>
        <dbReference type="SAM" id="MobiDB-lite"/>
    </source>
</evidence>
<feature type="compositionally biased region" description="Basic and acidic residues" evidence="1">
    <location>
        <begin position="186"/>
        <end position="195"/>
    </location>
</feature>
<evidence type="ECO:0000313" key="4">
    <source>
        <dbReference type="Proteomes" id="UP000199207"/>
    </source>
</evidence>
<dbReference type="Proteomes" id="UP000199207">
    <property type="component" value="Unassembled WGS sequence"/>
</dbReference>
<feature type="domain" description="Zinc finger CGNR" evidence="2">
    <location>
        <begin position="133"/>
        <end position="176"/>
    </location>
</feature>
<name>A0A1I1GS79_9ACTN</name>
<dbReference type="InterPro" id="IPR023286">
    <property type="entry name" value="ABATE_dom_sf"/>
</dbReference>
<reference evidence="3 4" key="1">
    <citation type="submission" date="2016-10" db="EMBL/GenBank/DDBJ databases">
        <authorList>
            <person name="de Groot N.N."/>
        </authorList>
    </citation>
    <scope>NUCLEOTIDE SEQUENCE [LARGE SCALE GENOMIC DNA]</scope>
    <source>
        <strain evidence="3 4">CGMCC 4.5739</strain>
    </source>
</reference>
<protein>
    <submittedName>
        <fullName evidence="3">Putative stress-induced transcription regulator</fullName>
    </submittedName>
</protein>
<gene>
    <name evidence="3" type="ORF">SAMN05421773_10226</name>
</gene>
<dbReference type="PANTHER" id="PTHR35525:SF3">
    <property type="entry name" value="BLL6575 PROTEIN"/>
    <property type="match status" value="1"/>
</dbReference>
<accession>A0A1I1GS79</accession>
<sequence length="195" mass="20777">MGDTTAPAGLALVQELINTLDVESGNDALSCPEGIAAFSLRHGLALAQADLSGVRRLREALREVCRAHTGTDLDAGTAATLHRMLTAAPLVLRLDRAGRAALVPADTLTGLPALTARLAAAIAVAEAEGTWQRLKACEAEDCQWAYYDRSPAGRRRWCSMQTCGSRAKMRTYRARRRGAAPGEAPADGRDEAPLR</sequence>
<dbReference type="PANTHER" id="PTHR35525">
    <property type="entry name" value="BLL6575 PROTEIN"/>
    <property type="match status" value="1"/>
</dbReference>
<dbReference type="Pfam" id="PF11706">
    <property type="entry name" value="zf-CGNR"/>
    <property type="match status" value="1"/>
</dbReference>